<organism evidence="2 3">
    <name type="scientific">Scophthalmus maximus</name>
    <name type="common">Turbot</name>
    <name type="synonym">Psetta maxima</name>
    <dbReference type="NCBI Taxonomy" id="52904"/>
    <lineage>
        <taxon>Eukaryota</taxon>
        <taxon>Metazoa</taxon>
        <taxon>Chordata</taxon>
        <taxon>Craniata</taxon>
        <taxon>Vertebrata</taxon>
        <taxon>Euteleostomi</taxon>
        <taxon>Actinopterygii</taxon>
        <taxon>Neopterygii</taxon>
        <taxon>Teleostei</taxon>
        <taxon>Neoteleostei</taxon>
        <taxon>Acanthomorphata</taxon>
        <taxon>Carangaria</taxon>
        <taxon>Pleuronectiformes</taxon>
        <taxon>Pleuronectoidei</taxon>
        <taxon>Scophthalmidae</taxon>
        <taxon>Scophthalmus</taxon>
    </lineage>
</organism>
<comment type="caution">
    <text evidence="2">The sequence shown here is derived from an EMBL/GenBank/DDBJ whole genome shotgun (WGS) entry which is preliminary data.</text>
</comment>
<accession>A0A6A4TX09</accession>
<reference evidence="2 3" key="1">
    <citation type="submission" date="2019-06" db="EMBL/GenBank/DDBJ databases">
        <title>Draft genomes of female and male turbot (Scophthalmus maximus).</title>
        <authorList>
            <person name="Xu H."/>
            <person name="Xu X.-W."/>
            <person name="Shao C."/>
            <person name="Chen S."/>
        </authorList>
    </citation>
    <scope>NUCLEOTIDE SEQUENCE [LARGE SCALE GENOMIC DNA]</scope>
    <source>
        <strain evidence="2">Ysfricsl-2016a</strain>
        <tissue evidence="2">Blood</tissue>
    </source>
</reference>
<evidence type="ECO:0000313" key="2">
    <source>
        <dbReference type="EMBL" id="KAF0047694.1"/>
    </source>
</evidence>
<name>A0A6A4TX09_SCOMX</name>
<dbReference type="AlphaFoldDB" id="A0A6A4TX09"/>
<proteinExistence type="predicted"/>
<dbReference type="EMBL" id="VEVO01000001">
    <property type="protein sequence ID" value="KAF0047694.1"/>
    <property type="molecule type" value="Genomic_DNA"/>
</dbReference>
<evidence type="ECO:0000256" key="1">
    <source>
        <dbReference type="SAM" id="MobiDB-lite"/>
    </source>
</evidence>
<protein>
    <recommendedName>
        <fullName evidence="4">Endonuclease/exonuclease/phosphatase domain-containing protein</fullName>
    </recommendedName>
</protein>
<gene>
    <name evidence="2" type="ORF">F2P81_001327</name>
</gene>
<dbReference type="Proteomes" id="UP000438429">
    <property type="component" value="Unassembled WGS sequence"/>
</dbReference>
<dbReference type="Gene3D" id="3.60.10.10">
    <property type="entry name" value="Endonuclease/exonuclease/phosphatase"/>
    <property type="match status" value="1"/>
</dbReference>
<sequence length="254" mass="29534">MDTTNLTILNNDEPTHIHSAYSTMDILDLALSSPDLSATLQNFTVSHDIGSDHLPILATFSRSLQHIPQKPRYNYRKANLENYRNHIDKQTTDITQIPQDHHSLDHLATHIGSILTQARASCIPLHTTCKPLQQLPPHILHLIKRKRKIRRHYFKYRSPDTKAEINQLRNQIKQQLTLRTQDKWKSFYNKLDSDYRSNPHSFWQKIKSMNGAQNKNNIPTLIHQSQTIENNQEKSKPLQKSTPKHPLLSLRSIL</sequence>
<dbReference type="InterPro" id="IPR036691">
    <property type="entry name" value="Endo/exonu/phosph_ase_sf"/>
</dbReference>
<evidence type="ECO:0000313" key="3">
    <source>
        <dbReference type="Proteomes" id="UP000438429"/>
    </source>
</evidence>
<feature type="region of interest" description="Disordered" evidence="1">
    <location>
        <begin position="229"/>
        <end position="254"/>
    </location>
</feature>
<evidence type="ECO:0008006" key="4">
    <source>
        <dbReference type="Google" id="ProtNLM"/>
    </source>
</evidence>
<dbReference type="SUPFAM" id="SSF56219">
    <property type="entry name" value="DNase I-like"/>
    <property type="match status" value="1"/>
</dbReference>